<dbReference type="SUPFAM" id="SSF109604">
    <property type="entry name" value="HD-domain/PDEase-like"/>
    <property type="match status" value="1"/>
</dbReference>
<dbReference type="PROSITE" id="PS51831">
    <property type="entry name" value="HD"/>
    <property type="match status" value="1"/>
</dbReference>
<evidence type="ECO:0000256" key="5">
    <source>
        <dbReference type="ARBA" id="ARBA00023004"/>
    </source>
</evidence>
<dbReference type="CDD" id="cd00077">
    <property type="entry name" value="HDc"/>
    <property type="match status" value="1"/>
</dbReference>
<keyword evidence="3" id="KW-0547">Nucleotide-binding</keyword>
<dbReference type="PANTHER" id="PTHR35795:SF1">
    <property type="entry name" value="BIS(5'-NUCLEOSYL)-TETRAPHOSPHATASE, SYMMETRICAL"/>
    <property type="match status" value="1"/>
</dbReference>
<dbReference type="Gene3D" id="1.10.3210.10">
    <property type="entry name" value="Hypothetical protein af1432"/>
    <property type="match status" value="1"/>
</dbReference>
<dbReference type="SMART" id="SM00471">
    <property type="entry name" value="HDc"/>
    <property type="match status" value="1"/>
</dbReference>
<evidence type="ECO:0000313" key="9">
    <source>
        <dbReference type="Proteomes" id="UP000191901"/>
    </source>
</evidence>
<protein>
    <recommendedName>
        <fullName evidence="1">bis(5'-nucleosyl)-tetraphosphatase (symmetrical)</fullName>
        <ecNumber evidence="1">3.6.1.41</ecNumber>
    </recommendedName>
</protein>
<evidence type="ECO:0000256" key="6">
    <source>
        <dbReference type="ARBA" id="ARBA00049417"/>
    </source>
</evidence>
<organism evidence="8 9">
    <name type="scientific">Halomicronema hongdechloris C2206</name>
    <dbReference type="NCBI Taxonomy" id="1641165"/>
    <lineage>
        <taxon>Bacteria</taxon>
        <taxon>Bacillati</taxon>
        <taxon>Cyanobacteriota</taxon>
        <taxon>Cyanophyceae</taxon>
        <taxon>Nodosilineales</taxon>
        <taxon>Nodosilineaceae</taxon>
        <taxon>Halomicronema</taxon>
    </lineage>
</organism>
<dbReference type="Proteomes" id="UP000191901">
    <property type="component" value="Chromosome"/>
</dbReference>
<dbReference type="InterPro" id="IPR005249">
    <property type="entry name" value="YqeK"/>
</dbReference>
<reference evidence="8 9" key="1">
    <citation type="journal article" date="2016" name="Biochim. Biophys. Acta">
        <title>Characterization of red-shifted phycobilisomes isolated from the chlorophyll f-containing cyanobacterium Halomicronema hongdechloris.</title>
        <authorList>
            <person name="Li Y."/>
            <person name="Lin Y."/>
            <person name="Garvey C.J."/>
            <person name="Birch D."/>
            <person name="Corkery R.W."/>
            <person name="Loughlin P.C."/>
            <person name="Scheer H."/>
            <person name="Willows R.D."/>
            <person name="Chen M."/>
        </authorList>
    </citation>
    <scope>NUCLEOTIDE SEQUENCE [LARGE SCALE GENOMIC DNA]</scope>
    <source>
        <strain evidence="8 9">C2206</strain>
    </source>
</reference>
<dbReference type="AlphaFoldDB" id="A0A1Z3HU39"/>
<accession>A0A1Z3HU39</accession>
<dbReference type="EC" id="3.6.1.41" evidence="1"/>
<dbReference type="STRING" id="1641165.XM38_01950"/>
<dbReference type="RefSeq" id="WP_080805444.1">
    <property type="nucleotide sequence ID" value="NZ_CP021983.2"/>
</dbReference>
<sequence>MPIFSESLRTDVLTWLETHVPEARRHHILRVEAMARQLAADHGVDQERAAWAGVLHDLAKCFQPARLLAMARAAGLPLDPVDEANPHLLHAEVGAIVARDRFGVTDSQVLAAIANHTLGRPGMDALSCVVFLADSLEPGRGDSPQLRRLRQLSHQNLVAAVAQTCDESIRKLIDKHRLIHPRTVLTRNWFWQASRQSTLLPSAWLSA</sequence>
<evidence type="ECO:0000259" key="7">
    <source>
        <dbReference type="PROSITE" id="PS51831"/>
    </source>
</evidence>
<evidence type="ECO:0000256" key="2">
    <source>
        <dbReference type="ARBA" id="ARBA00022723"/>
    </source>
</evidence>
<dbReference type="InterPro" id="IPR051094">
    <property type="entry name" value="Diverse_Catalytic_Enzymes"/>
</dbReference>
<dbReference type="NCBIfam" id="TIGR00488">
    <property type="entry name" value="bis(5'-nucleosyl)-tetraphosphatase (symmetrical) YqeK"/>
    <property type="match status" value="1"/>
</dbReference>
<dbReference type="GO" id="GO:0046872">
    <property type="term" value="F:metal ion binding"/>
    <property type="evidence" value="ECO:0007669"/>
    <property type="project" value="UniProtKB-KW"/>
</dbReference>
<dbReference type="EMBL" id="CP021983">
    <property type="protein sequence ID" value="ASC73824.1"/>
    <property type="molecule type" value="Genomic_DNA"/>
</dbReference>
<dbReference type="InterPro" id="IPR003607">
    <property type="entry name" value="HD/PDEase_dom"/>
</dbReference>
<keyword evidence="9" id="KW-1185">Reference proteome</keyword>
<name>A0A1Z3HU39_9CYAN</name>
<comment type="catalytic activity">
    <reaction evidence="6">
        <text>P(1),P(4)-bis(5'-adenosyl) tetraphosphate + H2O = 2 ADP + 2 H(+)</text>
        <dbReference type="Rhea" id="RHEA:24252"/>
        <dbReference type="ChEBI" id="CHEBI:15377"/>
        <dbReference type="ChEBI" id="CHEBI:15378"/>
        <dbReference type="ChEBI" id="CHEBI:58141"/>
        <dbReference type="ChEBI" id="CHEBI:456216"/>
        <dbReference type="EC" id="3.6.1.41"/>
    </reaction>
</comment>
<evidence type="ECO:0000313" key="8">
    <source>
        <dbReference type="EMBL" id="ASC73824.1"/>
    </source>
</evidence>
<dbReference type="Pfam" id="PF01966">
    <property type="entry name" value="HD"/>
    <property type="match status" value="1"/>
</dbReference>
<keyword evidence="4" id="KW-0378">Hydrolase</keyword>
<evidence type="ECO:0000256" key="1">
    <source>
        <dbReference type="ARBA" id="ARBA00012506"/>
    </source>
</evidence>
<dbReference type="GO" id="GO:0000166">
    <property type="term" value="F:nucleotide binding"/>
    <property type="evidence" value="ECO:0007669"/>
    <property type="project" value="UniProtKB-KW"/>
</dbReference>
<dbReference type="KEGG" id="hhg:XM38_047970"/>
<gene>
    <name evidence="8" type="ORF">XM38_047970</name>
</gene>
<dbReference type="PANTHER" id="PTHR35795">
    <property type="entry name" value="SLR1885 PROTEIN"/>
    <property type="match status" value="1"/>
</dbReference>
<keyword evidence="5" id="KW-0408">Iron</keyword>
<proteinExistence type="predicted"/>
<feature type="domain" description="HD" evidence="7">
    <location>
        <begin position="24"/>
        <end position="139"/>
    </location>
</feature>
<dbReference type="GO" id="GO:0008803">
    <property type="term" value="F:bis(5'-nucleosyl)-tetraphosphatase (symmetrical) activity"/>
    <property type="evidence" value="ECO:0007669"/>
    <property type="project" value="UniProtKB-EC"/>
</dbReference>
<keyword evidence="2" id="KW-0479">Metal-binding</keyword>
<evidence type="ECO:0000256" key="4">
    <source>
        <dbReference type="ARBA" id="ARBA00022801"/>
    </source>
</evidence>
<evidence type="ECO:0000256" key="3">
    <source>
        <dbReference type="ARBA" id="ARBA00022741"/>
    </source>
</evidence>
<dbReference type="InterPro" id="IPR006674">
    <property type="entry name" value="HD_domain"/>
</dbReference>
<dbReference type="OrthoDB" id="5295945at2"/>